<keyword evidence="4" id="KW-1185">Reference proteome</keyword>
<proteinExistence type="predicted"/>
<protein>
    <submittedName>
        <fullName evidence="3">Uncharacterized protein</fullName>
    </submittedName>
</protein>
<dbReference type="PROSITE" id="PS51257">
    <property type="entry name" value="PROKAR_LIPOPROTEIN"/>
    <property type="match status" value="1"/>
</dbReference>
<gene>
    <name evidence="3" type="ORF">QHF89_34420</name>
</gene>
<evidence type="ECO:0000256" key="1">
    <source>
        <dbReference type="SAM" id="MobiDB-lite"/>
    </source>
</evidence>
<name>A0ABT6P221_9BACT</name>
<evidence type="ECO:0000313" key="4">
    <source>
        <dbReference type="Proteomes" id="UP001160301"/>
    </source>
</evidence>
<sequence length="866" mass="85212">MDTNRAFVAGAMLLAWGALAACSGSDAIEQRTGPGGASDEVTTSTGGSVGAATVGAGGAGMGGAGGDTNGTGAGGSLGEGGGGSGSGSGGGGGGAGGSGGGGAGGGVAAGGSGGAGGIDPTGGGGFGSASAGCSTDLDCNDAIDCTLDKCVAGECNHGPDSAKCADGTYCNGVEICDPALGCVDTSDPCDDGVDCTVDACDEATDACSHTPDDTFCDNAILCDGVETCHPTLGCMSSAPIDCNDGIPCTEDYCDLQKDACRHYPNDGKCANGQFCDGVETCDPALGCQMGTPVDCADSVGCTNDACNELTDACVHVLEDAPCDDGLSCNGKETCGLTGCIAGNPILCNDGLSCTSDACSEAFDGCIFTPMDAACNDGLLCNGKETCSPSGPAPSGCVLGTAMACPADNVACTVEACDEALGGCKSTATNALCVAGELCIPAAGGCTAALPCATAADCDDGDACNGKETCDVVCKAGTPKSCDDGIACTIDACQPATGACTHAPNHEVCDDGWACSGVETCNPQMGCTKGAPVNCDDGIACTYDLCHDPAGTCAHYPQDYLCDDATFCDGVEVCDPLQGCIEGTPVTCNDGIDCTTDVCDELIDTCKGIPDDSLCPCNQTCDASQGGCGSFCKVATCQGKVYACGDCVDNDGDCKTDTADEQCLGPCDNTEDSFYGGIPGQNNAPCKSDCYFDADTGSGNDACYWSHKCDPLSVAPNYPPAGSQCAYNPNASIPGSSGTCGMAAQAQSATCDSYCGPLTPNGCDCFGCCVLPGLPHAVWLGSEDAAGAGSCTLQTLNDPLLCKPCTQVPACDNPCDTCEVCIGKPNLPPECIEQQCDPGVPKCGLPGQPSCPDGYSCVTGCCAPIPQ</sequence>
<dbReference type="Pfam" id="PF00526">
    <property type="entry name" value="Dicty_CTDC"/>
    <property type="match status" value="5"/>
</dbReference>
<feature type="region of interest" description="Disordered" evidence="1">
    <location>
        <begin position="70"/>
        <end position="102"/>
    </location>
</feature>
<evidence type="ECO:0000256" key="2">
    <source>
        <dbReference type="SAM" id="SignalP"/>
    </source>
</evidence>
<evidence type="ECO:0000313" key="3">
    <source>
        <dbReference type="EMBL" id="MDI1434647.1"/>
    </source>
</evidence>
<dbReference type="EMBL" id="JARZHI010000045">
    <property type="protein sequence ID" value="MDI1434647.1"/>
    <property type="molecule type" value="Genomic_DNA"/>
</dbReference>
<accession>A0ABT6P221</accession>
<dbReference type="RefSeq" id="WP_284721285.1">
    <property type="nucleotide sequence ID" value="NZ_JARZHI010000045.1"/>
</dbReference>
<dbReference type="Proteomes" id="UP001160301">
    <property type="component" value="Unassembled WGS sequence"/>
</dbReference>
<dbReference type="InterPro" id="IPR001673">
    <property type="entry name" value="S_mold_repeat"/>
</dbReference>
<reference evidence="3 4" key="1">
    <citation type="submission" date="2023-04" db="EMBL/GenBank/DDBJ databases">
        <title>The genome sequence of Polyangium sorediatum DSM14670.</title>
        <authorList>
            <person name="Zhang X."/>
        </authorList>
    </citation>
    <scope>NUCLEOTIDE SEQUENCE [LARGE SCALE GENOMIC DNA]</scope>
    <source>
        <strain evidence="3 4">DSM 14670</strain>
    </source>
</reference>
<dbReference type="InterPro" id="IPR052846">
    <property type="entry name" value="ECM-enzyme_regulator"/>
</dbReference>
<keyword evidence="2" id="KW-0732">Signal</keyword>
<feature type="signal peptide" evidence="2">
    <location>
        <begin position="1"/>
        <end position="20"/>
    </location>
</feature>
<feature type="chain" id="PRO_5046783241" evidence="2">
    <location>
        <begin position="21"/>
        <end position="866"/>
    </location>
</feature>
<feature type="region of interest" description="Disordered" evidence="1">
    <location>
        <begin position="30"/>
        <end position="49"/>
    </location>
</feature>
<dbReference type="PANTHER" id="PTHR31797">
    <property type="entry name" value="EXTRACELLULAR MATRIX PROTEIN A-RELATED"/>
    <property type="match status" value="1"/>
</dbReference>
<dbReference type="PANTHER" id="PTHR31797:SF7">
    <property type="entry name" value="CYSTEINE RICH PROTEIN"/>
    <property type="match status" value="1"/>
</dbReference>
<organism evidence="3 4">
    <name type="scientific">Polyangium sorediatum</name>
    <dbReference type="NCBI Taxonomy" id="889274"/>
    <lineage>
        <taxon>Bacteria</taxon>
        <taxon>Pseudomonadati</taxon>
        <taxon>Myxococcota</taxon>
        <taxon>Polyangia</taxon>
        <taxon>Polyangiales</taxon>
        <taxon>Polyangiaceae</taxon>
        <taxon>Polyangium</taxon>
    </lineage>
</organism>
<comment type="caution">
    <text evidence="3">The sequence shown here is derived from an EMBL/GenBank/DDBJ whole genome shotgun (WGS) entry which is preliminary data.</text>
</comment>